<dbReference type="Gene3D" id="1.10.20.70">
    <property type="entry name" value="Transcription termination and cleavage factor, C-terminal domain"/>
    <property type="match status" value="1"/>
</dbReference>
<dbReference type="AlphaFoldDB" id="A0A813H034"/>
<evidence type="ECO:0008006" key="4">
    <source>
        <dbReference type="Google" id="ProtNLM"/>
    </source>
</evidence>
<evidence type="ECO:0000256" key="1">
    <source>
        <dbReference type="SAM" id="MobiDB-lite"/>
    </source>
</evidence>
<gene>
    <name evidence="2" type="ORF">PGLA1383_LOCUS47188</name>
</gene>
<dbReference type="InterPro" id="IPR038192">
    <property type="entry name" value="CSTF_C_sf"/>
</dbReference>
<comment type="caution">
    <text evidence="2">The sequence shown here is derived from an EMBL/GenBank/DDBJ whole genome shotgun (WGS) entry which is preliminary data.</text>
</comment>
<sequence>MRLILALPKACHTLEQTALLHAECLAGMVEEPMLPMTADELRRAKAKARQMQDDLAEHELPQPVGHSQLQVPASSSSGSVPFSKQIASLPPAALQGSPVGAGAQSLPSPTAGGPAADEHKGHLMQKLLQLTPEQISRLPQNTKVQLLQFLQQHQQR</sequence>
<keyword evidence="3" id="KW-1185">Reference proteome</keyword>
<feature type="compositionally biased region" description="Low complexity" evidence="1">
    <location>
        <begin position="67"/>
        <end position="83"/>
    </location>
</feature>
<feature type="compositionally biased region" description="Basic and acidic residues" evidence="1">
    <location>
        <begin position="50"/>
        <end position="60"/>
    </location>
</feature>
<accession>A0A813H034</accession>
<proteinExistence type="predicted"/>
<dbReference type="OrthoDB" id="272703at2759"/>
<protein>
    <recommendedName>
        <fullName evidence="4">Transcription termination and cleavage factor C-terminal domain-containing protein</fullName>
    </recommendedName>
</protein>
<organism evidence="2 3">
    <name type="scientific">Polarella glacialis</name>
    <name type="common">Dinoflagellate</name>
    <dbReference type="NCBI Taxonomy" id="89957"/>
    <lineage>
        <taxon>Eukaryota</taxon>
        <taxon>Sar</taxon>
        <taxon>Alveolata</taxon>
        <taxon>Dinophyceae</taxon>
        <taxon>Suessiales</taxon>
        <taxon>Suessiaceae</taxon>
        <taxon>Polarella</taxon>
    </lineage>
</organism>
<feature type="region of interest" description="Disordered" evidence="1">
    <location>
        <begin position="42"/>
        <end position="120"/>
    </location>
</feature>
<evidence type="ECO:0000313" key="3">
    <source>
        <dbReference type="Proteomes" id="UP000654075"/>
    </source>
</evidence>
<dbReference type="Proteomes" id="UP000654075">
    <property type="component" value="Unassembled WGS sequence"/>
</dbReference>
<name>A0A813H034_POLGL</name>
<reference evidence="2" key="1">
    <citation type="submission" date="2021-02" db="EMBL/GenBank/DDBJ databases">
        <authorList>
            <person name="Dougan E. K."/>
            <person name="Rhodes N."/>
            <person name="Thang M."/>
            <person name="Chan C."/>
        </authorList>
    </citation>
    <scope>NUCLEOTIDE SEQUENCE</scope>
</reference>
<dbReference type="EMBL" id="CAJNNV010030015">
    <property type="protein sequence ID" value="CAE8631046.1"/>
    <property type="molecule type" value="Genomic_DNA"/>
</dbReference>
<evidence type="ECO:0000313" key="2">
    <source>
        <dbReference type="EMBL" id="CAE8631046.1"/>
    </source>
</evidence>